<protein>
    <submittedName>
        <fullName evidence="1">Uncharacterized protein</fullName>
    </submittedName>
</protein>
<sequence length="77" mass="8779">MIPGNSEAVVDVFVERTEWDDHLSPDFHAEPTGAFNQRFSMIMAATMVDINRSPTCKIRVMNPFSHNVDLKQDARSR</sequence>
<evidence type="ECO:0000313" key="1">
    <source>
        <dbReference type="EMBL" id="KAH3694971.1"/>
    </source>
</evidence>
<dbReference type="Proteomes" id="UP000828390">
    <property type="component" value="Unassembled WGS sequence"/>
</dbReference>
<proteinExistence type="predicted"/>
<organism evidence="1 2">
    <name type="scientific">Dreissena polymorpha</name>
    <name type="common">Zebra mussel</name>
    <name type="synonym">Mytilus polymorpha</name>
    <dbReference type="NCBI Taxonomy" id="45954"/>
    <lineage>
        <taxon>Eukaryota</taxon>
        <taxon>Metazoa</taxon>
        <taxon>Spiralia</taxon>
        <taxon>Lophotrochozoa</taxon>
        <taxon>Mollusca</taxon>
        <taxon>Bivalvia</taxon>
        <taxon>Autobranchia</taxon>
        <taxon>Heteroconchia</taxon>
        <taxon>Euheterodonta</taxon>
        <taxon>Imparidentia</taxon>
        <taxon>Neoheterodontei</taxon>
        <taxon>Myida</taxon>
        <taxon>Dreissenoidea</taxon>
        <taxon>Dreissenidae</taxon>
        <taxon>Dreissena</taxon>
    </lineage>
</organism>
<evidence type="ECO:0000313" key="2">
    <source>
        <dbReference type="Proteomes" id="UP000828390"/>
    </source>
</evidence>
<reference evidence="1" key="1">
    <citation type="journal article" date="2019" name="bioRxiv">
        <title>The Genome of the Zebra Mussel, Dreissena polymorpha: A Resource for Invasive Species Research.</title>
        <authorList>
            <person name="McCartney M.A."/>
            <person name="Auch B."/>
            <person name="Kono T."/>
            <person name="Mallez S."/>
            <person name="Zhang Y."/>
            <person name="Obille A."/>
            <person name="Becker A."/>
            <person name="Abrahante J.E."/>
            <person name="Garbe J."/>
            <person name="Badalamenti J.P."/>
            <person name="Herman A."/>
            <person name="Mangelson H."/>
            <person name="Liachko I."/>
            <person name="Sullivan S."/>
            <person name="Sone E.D."/>
            <person name="Koren S."/>
            <person name="Silverstein K.A.T."/>
            <person name="Beckman K.B."/>
            <person name="Gohl D.M."/>
        </authorList>
    </citation>
    <scope>NUCLEOTIDE SEQUENCE</scope>
    <source>
        <strain evidence="1">Duluth1</strain>
        <tissue evidence="1">Whole animal</tissue>
    </source>
</reference>
<dbReference type="EMBL" id="JAIWYP010000016">
    <property type="protein sequence ID" value="KAH3694971.1"/>
    <property type="molecule type" value="Genomic_DNA"/>
</dbReference>
<dbReference type="AlphaFoldDB" id="A0A9D4BA51"/>
<gene>
    <name evidence="1" type="ORF">DPMN_082418</name>
</gene>
<accession>A0A9D4BA51</accession>
<comment type="caution">
    <text evidence="1">The sequence shown here is derived from an EMBL/GenBank/DDBJ whole genome shotgun (WGS) entry which is preliminary data.</text>
</comment>
<keyword evidence="2" id="KW-1185">Reference proteome</keyword>
<name>A0A9D4BA51_DREPO</name>
<reference evidence="1" key="2">
    <citation type="submission" date="2020-11" db="EMBL/GenBank/DDBJ databases">
        <authorList>
            <person name="McCartney M.A."/>
            <person name="Auch B."/>
            <person name="Kono T."/>
            <person name="Mallez S."/>
            <person name="Becker A."/>
            <person name="Gohl D.M."/>
            <person name="Silverstein K.A.T."/>
            <person name="Koren S."/>
            <person name="Bechman K.B."/>
            <person name="Herman A."/>
            <person name="Abrahante J.E."/>
            <person name="Garbe J."/>
        </authorList>
    </citation>
    <scope>NUCLEOTIDE SEQUENCE</scope>
    <source>
        <strain evidence="1">Duluth1</strain>
        <tissue evidence="1">Whole animal</tissue>
    </source>
</reference>